<dbReference type="CDD" id="cd05483">
    <property type="entry name" value="retropepsin_like_bacteria"/>
    <property type="match status" value="1"/>
</dbReference>
<reference evidence="2 3" key="1">
    <citation type="submission" date="2017-06" db="EMBL/GenBank/DDBJ databases">
        <title>Azoarcus.</title>
        <authorList>
            <person name="Woo J.-H."/>
            <person name="Kim H.-S."/>
        </authorList>
    </citation>
    <scope>NUCLEOTIDE SEQUENCE [LARGE SCALE GENOMIC DNA]</scope>
    <source>
        <strain evidence="2 3">TSPY31</strain>
    </source>
</reference>
<dbReference type="InterPro" id="IPR034122">
    <property type="entry name" value="Retropepsin-like_bacterial"/>
</dbReference>
<dbReference type="Gene3D" id="2.40.70.10">
    <property type="entry name" value="Acid Proteases"/>
    <property type="match status" value="1"/>
</dbReference>
<dbReference type="AlphaFoldDB" id="A0A2U8GNG2"/>
<feature type="chain" id="PRO_5015971410" evidence="1">
    <location>
        <begin position="24"/>
        <end position="215"/>
    </location>
</feature>
<proteinExistence type="predicted"/>
<dbReference type="Proteomes" id="UP000244930">
    <property type="component" value="Chromosome"/>
</dbReference>
<dbReference type="PROSITE" id="PS00141">
    <property type="entry name" value="ASP_PROTEASE"/>
    <property type="match status" value="1"/>
</dbReference>
<keyword evidence="2" id="KW-0645">Protease</keyword>
<organism evidence="2 3">
    <name type="scientific">Parazoarcus communis</name>
    <dbReference type="NCBI Taxonomy" id="41977"/>
    <lineage>
        <taxon>Bacteria</taxon>
        <taxon>Pseudomonadati</taxon>
        <taxon>Pseudomonadota</taxon>
        <taxon>Betaproteobacteria</taxon>
        <taxon>Rhodocyclales</taxon>
        <taxon>Zoogloeaceae</taxon>
        <taxon>Parazoarcus</taxon>
    </lineage>
</organism>
<sequence>MTIRWSSRFIVSLSAVLPICASAADVAVAGIFANKAVLVVDGGPPRTLSVGQRTPEGVQLVAIDGDTARIFVDGRRESVRLGERVVRRAAAEGNSDVYLEGDSQGHFFVNGHVNNGAIRFLVDTGASVVSIGRSDARRLGIDLSKAEVGATQTAAGLRKVWRVRLDSVRVGTLVLNDVEASVLENDLPLALLGMSFLSRMEMTREGSRLVLRKRY</sequence>
<evidence type="ECO:0000313" key="3">
    <source>
        <dbReference type="Proteomes" id="UP000244930"/>
    </source>
</evidence>
<keyword evidence="3" id="KW-1185">Reference proteome</keyword>
<dbReference type="InterPro" id="IPR011969">
    <property type="entry name" value="Clan_AA_Asp_peptidase_C"/>
</dbReference>
<dbReference type="GO" id="GO:0006508">
    <property type="term" value="P:proteolysis"/>
    <property type="evidence" value="ECO:0007669"/>
    <property type="project" value="UniProtKB-KW"/>
</dbReference>
<dbReference type="Pfam" id="PF13975">
    <property type="entry name" value="gag-asp_proteas"/>
    <property type="match status" value="1"/>
</dbReference>
<dbReference type="InterPro" id="IPR021109">
    <property type="entry name" value="Peptidase_aspartic_dom_sf"/>
</dbReference>
<evidence type="ECO:0000256" key="1">
    <source>
        <dbReference type="SAM" id="SignalP"/>
    </source>
</evidence>
<dbReference type="EMBL" id="CP022187">
    <property type="protein sequence ID" value="AWI75161.1"/>
    <property type="molecule type" value="Genomic_DNA"/>
</dbReference>
<gene>
    <name evidence="2" type="ORF">CEW83_07995</name>
</gene>
<keyword evidence="1" id="KW-0732">Signal</keyword>
<dbReference type="GO" id="GO:0004190">
    <property type="term" value="F:aspartic-type endopeptidase activity"/>
    <property type="evidence" value="ECO:0007669"/>
    <property type="project" value="InterPro"/>
</dbReference>
<dbReference type="SUPFAM" id="SSF50630">
    <property type="entry name" value="Acid proteases"/>
    <property type="match status" value="1"/>
</dbReference>
<dbReference type="InterPro" id="IPR001969">
    <property type="entry name" value="Aspartic_peptidase_AS"/>
</dbReference>
<name>A0A2U8GNG2_9RHOO</name>
<keyword evidence="2" id="KW-0378">Hydrolase</keyword>
<feature type="signal peptide" evidence="1">
    <location>
        <begin position="1"/>
        <end position="23"/>
    </location>
</feature>
<accession>A0A2U8GNG2</accession>
<dbReference type="KEGG" id="acom:CEW83_07995"/>
<dbReference type="NCBIfam" id="TIGR02281">
    <property type="entry name" value="clan_AA_DTGA"/>
    <property type="match status" value="1"/>
</dbReference>
<protein>
    <submittedName>
        <fullName evidence="2">TIGR02281 family clan AA aspartic protease</fullName>
    </submittedName>
</protein>
<dbReference type="RefSeq" id="WP_108948869.1">
    <property type="nucleotide sequence ID" value="NZ_CP022187.1"/>
</dbReference>
<evidence type="ECO:0000313" key="2">
    <source>
        <dbReference type="EMBL" id="AWI75161.1"/>
    </source>
</evidence>